<evidence type="ECO:0000313" key="2">
    <source>
        <dbReference type="Proteomes" id="UP000324222"/>
    </source>
</evidence>
<evidence type="ECO:0000313" key="1">
    <source>
        <dbReference type="EMBL" id="MPC43241.1"/>
    </source>
</evidence>
<organism evidence="1 2">
    <name type="scientific">Portunus trituberculatus</name>
    <name type="common">Swimming crab</name>
    <name type="synonym">Neptunus trituberculatus</name>
    <dbReference type="NCBI Taxonomy" id="210409"/>
    <lineage>
        <taxon>Eukaryota</taxon>
        <taxon>Metazoa</taxon>
        <taxon>Ecdysozoa</taxon>
        <taxon>Arthropoda</taxon>
        <taxon>Crustacea</taxon>
        <taxon>Multicrustacea</taxon>
        <taxon>Malacostraca</taxon>
        <taxon>Eumalacostraca</taxon>
        <taxon>Eucarida</taxon>
        <taxon>Decapoda</taxon>
        <taxon>Pleocyemata</taxon>
        <taxon>Brachyura</taxon>
        <taxon>Eubrachyura</taxon>
        <taxon>Portunoidea</taxon>
        <taxon>Portunidae</taxon>
        <taxon>Portuninae</taxon>
        <taxon>Portunus</taxon>
    </lineage>
</organism>
<reference evidence="1 2" key="1">
    <citation type="submission" date="2019-05" db="EMBL/GenBank/DDBJ databases">
        <title>Another draft genome of Portunus trituberculatus and its Hox gene families provides insights of decapod evolution.</title>
        <authorList>
            <person name="Jeong J.-H."/>
            <person name="Song I."/>
            <person name="Kim S."/>
            <person name="Choi T."/>
            <person name="Kim D."/>
            <person name="Ryu S."/>
            <person name="Kim W."/>
        </authorList>
    </citation>
    <scope>NUCLEOTIDE SEQUENCE [LARGE SCALE GENOMIC DNA]</scope>
    <source>
        <tissue evidence="1">Muscle</tissue>
    </source>
</reference>
<comment type="caution">
    <text evidence="1">The sequence shown here is derived from an EMBL/GenBank/DDBJ whole genome shotgun (WGS) entry which is preliminary data.</text>
</comment>
<sequence length="89" mass="10152">MDEAAALHMIYGPDGLCLTGDLRACSPMTPVDWRRDHACHIYLMPRLFTVSRIKVSRCYDTKMVAGLRFGLERRTNAGQSERISFLLTF</sequence>
<dbReference type="Proteomes" id="UP000324222">
    <property type="component" value="Unassembled WGS sequence"/>
</dbReference>
<proteinExistence type="predicted"/>
<dbReference type="AlphaFoldDB" id="A0A5B7F7V7"/>
<keyword evidence="2" id="KW-1185">Reference proteome</keyword>
<name>A0A5B7F7V7_PORTR</name>
<protein>
    <submittedName>
        <fullName evidence="1">Uncharacterized protein</fullName>
    </submittedName>
</protein>
<gene>
    <name evidence="1" type="ORF">E2C01_036882</name>
</gene>
<accession>A0A5B7F7V7</accession>
<dbReference type="EMBL" id="VSRR010005742">
    <property type="protein sequence ID" value="MPC43241.1"/>
    <property type="molecule type" value="Genomic_DNA"/>
</dbReference>